<proteinExistence type="predicted"/>
<evidence type="ECO:0000313" key="1">
    <source>
        <dbReference type="Proteomes" id="UP000887565"/>
    </source>
</evidence>
<accession>A0A915K8K6</accession>
<dbReference type="AlphaFoldDB" id="A0A915K8K6"/>
<dbReference type="Proteomes" id="UP000887565">
    <property type="component" value="Unplaced"/>
</dbReference>
<evidence type="ECO:0000313" key="2">
    <source>
        <dbReference type="WBParaSite" id="nRc.2.0.1.t35021-RA"/>
    </source>
</evidence>
<reference evidence="2" key="1">
    <citation type="submission" date="2022-11" db="UniProtKB">
        <authorList>
            <consortium name="WormBaseParasite"/>
        </authorList>
    </citation>
    <scope>IDENTIFICATION</scope>
</reference>
<protein>
    <submittedName>
        <fullName evidence="2">Uncharacterized protein</fullName>
    </submittedName>
</protein>
<keyword evidence="1" id="KW-1185">Reference proteome</keyword>
<sequence length="479" mass="53853">MDRNATSIDKILVLSTTKNSSTSSFSNYPSFIQEVATRTKRSVKIANDPNCFAKCSLEMSDLIVESMGENSIFARGNDSYPLEPSKWLQGWTSTLAEKFCIKAYMPSRDCFMDCTLDGHIILKLMDYVCIKKYEVFKTYATCLSQVLTTSAYSDCKFESDQLAKVTHSSVAPKFYVSHINEICDALKNWAQCTQENLTVLCDKTASQFVNELYLKNIDLLEWVVDLSDISDPENVSSSAQDKNLDSCRDFRLWTVTASDMTYRSSLGSGNRSATFSKSTTNNCFGRCTNSYTAKDLTDDFATDTFSFPSFDVNFRFVGWLNNWTLDSIGKFCSDTYLPSKDCLKTCPNDGRFTTNLTLANFMFIDRICVDKMTEAKKFGQCILATARSSNELECRMQADTLLAHSLKLTGNVKEFVAPNFVAIMENTCSAYFNWSVCFDTQITSKCDPNAANLLKSLYLQNTVAFEWLNNLSMTSSTSP</sequence>
<organism evidence="1 2">
    <name type="scientific">Romanomermis culicivorax</name>
    <name type="common">Nematode worm</name>
    <dbReference type="NCBI Taxonomy" id="13658"/>
    <lineage>
        <taxon>Eukaryota</taxon>
        <taxon>Metazoa</taxon>
        <taxon>Ecdysozoa</taxon>
        <taxon>Nematoda</taxon>
        <taxon>Enoplea</taxon>
        <taxon>Dorylaimia</taxon>
        <taxon>Mermithida</taxon>
        <taxon>Mermithoidea</taxon>
        <taxon>Mermithidae</taxon>
        <taxon>Romanomermis</taxon>
    </lineage>
</organism>
<name>A0A915K8K6_ROMCU</name>
<dbReference type="WBParaSite" id="nRc.2.0.1.t35021-RA">
    <property type="protein sequence ID" value="nRc.2.0.1.t35021-RA"/>
    <property type="gene ID" value="nRc.2.0.1.g35021"/>
</dbReference>